<feature type="domain" description="Macro" evidence="1">
    <location>
        <begin position="122"/>
        <end position="301"/>
    </location>
</feature>
<dbReference type="InterPro" id="IPR043472">
    <property type="entry name" value="Macro_dom-like"/>
</dbReference>
<dbReference type="Gene3D" id="3.40.220.10">
    <property type="entry name" value="Leucine Aminopeptidase, subunit E, domain 1"/>
    <property type="match status" value="1"/>
</dbReference>
<dbReference type="EMBL" id="JACJSG010000023">
    <property type="protein sequence ID" value="MBD2502345.1"/>
    <property type="molecule type" value="Genomic_DNA"/>
</dbReference>
<dbReference type="Proteomes" id="UP000661112">
    <property type="component" value="Unassembled WGS sequence"/>
</dbReference>
<dbReference type="CDD" id="cd02908">
    <property type="entry name" value="Macro_OAADPr_deacetylase"/>
    <property type="match status" value="1"/>
</dbReference>
<keyword evidence="3" id="KW-1185">Reference proteome</keyword>
<dbReference type="NCBIfam" id="NF001664">
    <property type="entry name" value="PRK00431.1-6"/>
    <property type="match status" value="1"/>
</dbReference>
<sequence length="303" mass="33668">MSSEITPENIDNILNFLTLFSSQDCRLYDIQTEPYSYSQEFESFIAALYAENFIIPFDWISWQQEATRFVTDPALINLADISTIQKLFTSHVRQERFCSGHLAKLIDNGHFLTILPRLQAISQDFILGKNIMQQIEIIQGDITQLQVDAIVNAANSSLLGGGGVDGAIHRAAGTELLVECRQLGGCKTGEAKITKGYNLPAKWIIHTVGPVWEGGNQNEDELLANCYTNSLALAAEYQIKTIAFPAISTGVYAFPMQRACKIAVTAVTKFLQKPNSLEQVIFVCFGQSAYDFYTQAMREVAET</sequence>
<proteinExistence type="predicted"/>
<protein>
    <submittedName>
        <fullName evidence="2">O-acetyl-ADP-ribose deacetylase</fullName>
    </submittedName>
</protein>
<dbReference type="InterPro" id="IPR002589">
    <property type="entry name" value="Macro_dom"/>
</dbReference>
<organism evidence="2 3">
    <name type="scientific">Anabaena azotica FACHB-119</name>
    <dbReference type="NCBI Taxonomy" id="947527"/>
    <lineage>
        <taxon>Bacteria</taxon>
        <taxon>Bacillati</taxon>
        <taxon>Cyanobacteriota</taxon>
        <taxon>Cyanophyceae</taxon>
        <taxon>Nostocales</taxon>
        <taxon>Nostocaceae</taxon>
        <taxon>Anabaena</taxon>
        <taxon>Anabaena azotica</taxon>
    </lineage>
</organism>
<name>A0ABR8D574_9NOST</name>
<dbReference type="PANTHER" id="PTHR11106:SF27">
    <property type="entry name" value="MACRO DOMAIN-CONTAINING PROTEIN"/>
    <property type="match status" value="1"/>
</dbReference>
<evidence type="ECO:0000313" key="3">
    <source>
        <dbReference type="Proteomes" id="UP000661112"/>
    </source>
</evidence>
<dbReference type="SUPFAM" id="SSF52949">
    <property type="entry name" value="Macro domain-like"/>
    <property type="match status" value="1"/>
</dbReference>
<dbReference type="Pfam" id="PF20118">
    <property type="entry name" value="DUF6508"/>
    <property type="match status" value="1"/>
</dbReference>
<dbReference type="SMART" id="SM00506">
    <property type="entry name" value="A1pp"/>
    <property type="match status" value="1"/>
</dbReference>
<evidence type="ECO:0000259" key="1">
    <source>
        <dbReference type="PROSITE" id="PS51154"/>
    </source>
</evidence>
<accession>A0ABR8D574</accession>
<gene>
    <name evidence="2" type="ORF">H6G83_17300</name>
</gene>
<dbReference type="InterPro" id="IPR045425">
    <property type="entry name" value="DUF6508"/>
</dbReference>
<evidence type="ECO:0000313" key="2">
    <source>
        <dbReference type="EMBL" id="MBD2502345.1"/>
    </source>
</evidence>
<dbReference type="RefSeq" id="WP_190474523.1">
    <property type="nucleotide sequence ID" value="NZ_JACJSG010000023.1"/>
</dbReference>
<dbReference type="PANTHER" id="PTHR11106">
    <property type="entry name" value="GANGLIOSIDE INDUCED DIFFERENTIATION ASSOCIATED PROTEIN 2-RELATED"/>
    <property type="match status" value="1"/>
</dbReference>
<dbReference type="PROSITE" id="PS51154">
    <property type="entry name" value="MACRO"/>
    <property type="match status" value="1"/>
</dbReference>
<dbReference type="Pfam" id="PF01661">
    <property type="entry name" value="Macro"/>
    <property type="match status" value="1"/>
</dbReference>
<comment type="caution">
    <text evidence="2">The sequence shown here is derived from an EMBL/GenBank/DDBJ whole genome shotgun (WGS) entry which is preliminary data.</text>
</comment>
<reference evidence="2 3" key="1">
    <citation type="journal article" date="2020" name="ISME J.">
        <title>Comparative genomics reveals insights into cyanobacterial evolution and habitat adaptation.</title>
        <authorList>
            <person name="Chen M.Y."/>
            <person name="Teng W.K."/>
            <person name="Zhao L."/>
            <person name="Hu C.X."/>
            <person name="Zhou Y.K."/>
            <person name="Han B.P."/>
            <person name="Song L.R."/>
            <person name="Shu W.S."/>
        </authorList>
    </citation>
    <scope>NUCLEOTIDE SEQUENCE [LARGE SCALE GENOMIC DNA]</scope>
    <source>
        <strain evidence="2 3">FACHB-119</strain>
    </source>
</reference>